<dbReference type="AlphaFoldDB" id="A0A3A9AU38"/>
<dbReference type="Proteomes" id="UP000280696">
    <property type="component" value="Unassembled WGS sequence"/>
</dbReference>
<accession>A0A3A9AU38</accession>
<evidence type="ECO:0000259" key="2">
    <source>
        <dbReference type="Pfam" id="PF00149"/>
    </source>
</evidence>
<dbReference type="InterPro" id="IPR051158">
    <property type="entry name" value="Metallophosphoesterase_sf"/>
</dbReference>
<dbReference type="Pfam" id="PF00149">
    <property type="entry name" value="Metallophos"/>
    <property type="match status" value="1"/>
</dbReference>
<sequence>MYVLILSGMALCLAAGLYWMIGKWALLYGIDTKGKRFWMIRLGITVFAGSLCLIWSVAGLVEVHLIVLFAIVEFVAFLIRHIAKNHTKEKRYSVFRRLYHSGIIPILVTCLMMGYGSLNMRQIIRTEYTVTSEKLQSGYEVVLITDTHYGTVQNPDILIQKIEEINALHPDIILLCGDIVEEGTTKESMQEAFRILGSLESTYGTYFVYGNHDRQDYRTAVSRSRTYTDEELVRAIEENDIKILCDQWINIGDDLVLAGREDAARIPGRLSSIELLNGVDQNRFIIVADHQPIEAEENAAEGADLQLSGHTHAGQIFPVGYLTEGFGGLNYGEYQEGGCKVIVSSGATGWGFPIRTQGNCEYVVIHLKER</sequence>
<dbReference type="OrthoDB" id="9780884at2"/>
<comment type="caution">
    <text evidence="3">The sequence shown here is derived from an EMBL/GenBank/DDBJ whole genome shotgun (WGS) entry which is preliminary data.</text>
</comment>
<gene>
    <name evidence="3" type="ORF">D7V94_11135</name>
</gene>
<feature type="domain" description="Calcineurin-like phosphoesterase" evidence="2">
    <location>
        <begin position="141"/>
        <end position="313"/>
    </location>
</feature>
<keyword evidence="1" id="KW-0812">Transmembrane</keyword>
<reference evidence="3 4" key="1">
    <citation type="submission" date="2018-09" db="EMBL/GenBank/DDBJ databases">
        <title>Murine metabolic-syndrome-specific gut microbial biobank.</title>
        <authorList>
            <person name="Liu C."/>
        </authorList>
    </citation>
    <scope>NUCLEOTIDE SEQUENCE [LARGE SCALE GENOMIC DNA]</scope>
    <source>
        <strain evidence="3 4">0.1xD8-82</strain>
    </source>
</reference>
<feature type="transmembrane region" description="Helical" evidence="1">
    <location>
        <begin position="6"/>
        <end position="26"/>
    </location>
</feature>
<name>A0A3A9AU38_9FIRM</name>
<keyword evidence="1" id="KW-1133">Transmembrane helix</keyword>
<evidence type="ECO:0000256" key="1">
    <source>
        <dbReference type="SAM" id="Phobius"/>
    </source>
</evidence>
<dbReference type="InterPro" id="IPR004843">
    <property type="entry name" value="Calcineurin-like_PHP"/>
</dbReference>
<dbReference type="GO" id="GO:0016787">
    <property type="term" value="F:hydrolase activity"/>
    <property type="evidence" value="ECO:0007669"/>
    <property type="project" value="InterPro"/>
</dbReference>
<dbReference type="Gene3D" id="3.60.21.10">
    <property type="match status" value="1"/>
</dbReference>
<dbReference type="InterPro" id="IPR029052">
    <property type="entry name" value="Metallo-depent_PP-like"/>
</dbReference>
<organism evidence="3 4">
    <name type="scientific">Parablautia intestinalis</name>
    <dbReference type="NCBI Taxonomy" id="2320100"/>
    <lineage>
        <taxon>Bacteria</taxon>
        <taxon>Bacillati</taxon>
        <taxon>Bacillota</taxon>
        <taxon>Clostridia</taxon>
        <taxon>Lachnospirales</taxon>
        <taxon>Lachnospiraceae</taxon>
        <taxon>Parablautia</taxon>
    </lineage>
</organism>
<keyword evidence="1" id="KW-0472">Membrane</keyword>
<proteinExistence type="predicted"/>
<protein>
    <submittedName>
        <fullName evidence="3">Metallophosphoesterase</fullName>
    </submittedName>
</protein>
<feature type="transmembrane region" description="Helical" evidence="1">
    <location>
        <begin position="63"/>
        <end position="79"/>
    </location>
</feature>
<dbReference type="PANTHER" id="PTHR31302">
    <property type="entry name" value="TRANSMEMBRANE PROTEIN WITH METALLOPHOSPHOESTERASE DOMAIN-RELATED"/>
    <property type="match status" value="1"/>
</dbReference>
<evidence type="ECO:0000313" key="3">
    <source>
        <dbReference type="EMBL" id="RKI91063.1"/>
    </source>
</evidence>
<keyword evidence="4" id="KW-1185">Reference proteome</keyword>
<dbReference type="PANTHER" id="PTHR31302:SF0">
    <property type="entry name" value="TRANSMEMBRANE PROTEIN WITH METALLOPHOSPHOESTERASE DOMAIN"/>
    <property type="match status" value="1"/>
</dbReference>
<feature type="transmembrane region" description="Helical" evidence="1">
    <location>
        <begin position="38"/>
        <end position="57"/>
    </location>
</feature>
<dbReference type="SUPFAM" id="SSF56300">
    <property type="entry name" value="Metallo-dependent phosphatases"/>
    <property type="match status" value="1"/>
</dbReference>
<feature type="transmembrane region" description="Helical" evidence="1">
    <location>
        <begin position="99"/>
        <end position="118"/>
    </location>
</feature>
<evidence type="ECO:0000313" key="4">
    <source>
        <dbReference type="Proteomes" id="UP000280696"/>
    </source>
</evidence>
<dbReference type="RefSeq" id="WP_120469757.1">
    <property type="nucleotide sequence ID" value="NZ_RAYQ01000011.1"/>
</dbReference>
<dbReference type="EMBL" id="RAYQ01000011">
    <property type="protein sequence ID" value="RKI91063.1"/>
    <property type="molecule type" value="Genomic_DNA"/>
</dbReference>